<dbReference type="PANTHER" id="PTHR31435">
    <property type="entry name" value="PROTEIN NATD1"/>
    <property type="match status" value="1"/>
</dbReference>
<evidence type="ECO:0000256" key="5">
    <source>
        <dbReference type="ARBA" id="ARBA00022692"/>
    </source>
</evidence>
<sequence length="262" mass="29925">MDLNLQHDKKNKRFYVEIDNKESELKYKKVDEKTLDFFTTFVPADQRGQGIAAKITDFALRHAKKNNYKVLPTCPFVKNYIDNHPEYKDLVVKESDSEEEDNKSLKKYWPLVSLILVSILAGLALLWQTGGGMRAWMHYYMGVFLVIFSTLKVFHPLDFADGFEMYDIIAKRSRVYAYCYPLIELFLGLAFLSFFLPILTYIVTIIIFTIGSVGVIQALQEGLDIKCPCMGTVLDVPLSTVTLTEDISMAVMAFILLVISII</sequence>
<organism evidence="10 11">
    <name type="scientific">Legionella israelensis</name>
    <dbReference type="NCBI Taxonomy" id="454"/>
    <lineage>
        <taxon>Bacteria</taxon>
        <taxon>Pseudomonadati</taxon>
        <taxon>Pseudomonadota</taxon>
        <taxon>Gammaproteobacteria</taxon>
        <taxon>Legionellales</taxon>
        <taxon>Legionellaceae</taxon>
        <taxon>Legionella</taxon>
    </lineage>
</organism>
<keyword evidence="7 8" id="KW-0472">Membrane</keyword>
<dbReference type="Proteomes" id="UP000295517">
    <property type="component" value="Chromosome"/>
</dbReference>
<dbReference type="AlphaFoldDB" id="A0AAX1EF70"/>
<evidence type="ECO:0000256" key="3">
    <source>
        <dbReference type="ARBA" id="ARBA00004856"/>
    </source>
</evidence>
<comment type="function">
    <text evidence="1">May be specifically involved in the processing, transport, and/or maturation of the MADH beta-subunit.</text>
</comment>
<dbReference type="InterPro" id="IPR016181">
    <property type="entry name" value="Acyl_CoA_acyltransferase"/>
</dbReference>
<protein>
    <recommendedName>
        <fullName evidence="4">Methylamine utilization protein MauE</fullName>
    </recommendedName>
</protein>
<evidence type="ECO:0000256" key="6">
    <source>
        <dbReference type="ARBA" id="ARBA00022989"/>
    </source>
</evidence>
<accession>A0AAX1EF70</accession>
<evidence type="ECO:0000256" key="2">
    <source>
        <dbReference type="ARBA" id="ARBA00004141"/>
    </source>
</evidence>
<evidence type="ECO:0000256" key="7">
    <source>
        <dbReference type="ARBA" id="ARBA00023136"/>
    </source>
</evidence>
<dbReference type="Gene3D" id="3.40.630.30">
    <property type="match status" value="1"/>
</dbReference>
<dbReference type="Pfam" id="PF14542">
    <property type="entry name" value="Acetyltransf_CG"/>
    <property type="match status" value="1"/>
</dbReference>
<evidence type="ECO:0000313" key="10">
    <source>
        <dbReference type="EMBL" id="QBR83743.1"/>
    </source>
</evidence>
<dbReference type="SUPFAM" id="SSF55729">
    <property type="entry name" value="Acyl-CoA N-acyltransferases (Nat)"/>
    <property type="match status" value="1"/>
</dbReference>
<evidence type="ECO:0000256" key="4">
    <source>
        <dbReference type="ARBA" id="ARBA00019078"/>
    </source>
</evidence>
<dbReference type="PANTHER" id="PTHR31435:SF9">
    <property type="entry name" value="PROTEIN NATD1"/>
    <property type="match status" value="1"/>
</dbReference>
<dbReference type="PROSITE" id="PS51729">
    <property type="entry name" value="GNAT_YJDJ"/>
    <property type="match status" value="1"/>
</dbReference>
<dbReference type="GO" id="GO:0030416">
    <property type="term" value="P:methylamine metabolic process"/>
    <property type="evidence" value="ECO:0007669"/>
    <property type="project" value="InterPro"/>
</dbReference>
<dbReference type="GO" id="GO:0016020">
    <property type="term" value="C:membrane"/>
    <property type="evidence" value="ECO:0007669"/>
    <property type="project" value="UniProtKB-SubCell"/>
</dbReference>
<proteinExistence type="predicted"/>
<feature type="transmembrane region" description="Helical" evidence="8">
    <location>
        <begin position="175"/>
        <end position="192"/>
    </location>
</feature>
<evidence type="ECO:0000256" key="1">
    <source>
        <dbReference type="ARBA" id="ARBA00003475"/>
    </source>
</evidence>
<dbReference type="RefSeq" id="WP_135060073.1">
    <property type="nucleotide sequence ID" value="NZ_CP038254.1"/>
</dbReference>
<name>A0AAX1EF70_9GAMM</name>
<feature type="transmembrane region" description="Helical" evidence="8">
    <location>
        <begin position="198"/>
        <end position="219"/>
    </location>
</feature>
<evidence type="ECO:0000259" key="9">
    <source>
        <dbReference type="PROSITE" id="PS51729"/>
    </source>
</evidence>
<reference evidence="10 11" key="1">
    <citation type="submission" date="2019-03" db="EMBL/GenBank/DDBJ databases">
        <title>Diverse conjugative elements silence natural transformation in Legionella species.</title>
        <authorList>
            <person name="Durieux I."/>
            <person name="Ginevra C."/>
            <person name="Attaiech L."/>
            <person name="Picq K."/>
            <person name="Juan P.A."/>
            <person name="Jarraud S."/>
            <person name="Charpentier X."/>
        </authorList>
    </citation>
    <scope>NUCLEOTIDE SEQUENCE [LARGE SCALE GENOMIC DNA]</scope>
    <source>
        <strain evidence="10 11">HL-0427-4011</strain>
    </source>
</reference>
<comment type="pathway">
    <text evidence="3">One-carbon metabolism; methylamine degradation.</text>
</comment>
<gene>
    <name evidence="10" type="ORF">E3983_04855</name>
</gene>
<dbReference type="InterPro" id="IPR009908">
    <property type="entry name" value="Methylamine_util_MauE"/>
</dbReference>
<dbReference type="InterPro" id="IPR031165">
    <property type="entry name" value="GNAT_YJDJ"/>
</dbReference>
<feature type="domain" description="N-acetyltransferase" evidence="9">
    <location>
        <begin position="6"/>
        <end position="92"/>
    </location>
</feature>
<feature type="transmembrane region" description="Helical" evidence="8">
    <location>
        <begin position="136"/>
        <end position="154"/>
    </location>
</feature>
<dbReference type="Pfam" id="PF07291">
    <property type="entry name" value="MauE"/>
    <property type="match status" value="1"/>
</dbReference>
<keyword evidence="6 8" id="KW-1133">Transmembrane helix</keyword>
<dbReference type="EMBL" id="CP038254">
    <property type="protein sequence ID" value="QBR83743.1"/>
    <property type="molecule type" value="Genomic_DNA"/>
</dbReference>
<comment type="subcellular location">
    <subcellularLocation>
        <location evidence="2">Membrane</location>
        <topology evidence="2">Multi-pass membrane protein</topology>
    </subcellularLocation>
</comment>
<feature type="transmembrane region" description="Helical" evidence="8">
    <location>
        <begin position="108"/>
        <end position="130"/>
    </location>
</feature>
<keyword evidence="5 8" id="KW-0812">Transmembrane</keyword>
<evidence type="ECO:0000313" key="11">
    <source>
        <dbReference type="Proteomes" id="UP000295517"/>
    </source>
</evidence>
<dbReference type="InterPro" id="IPR045057">
    <property type="entry name" value="Gcn5-rel_NAT"/>
</dbReference>
<evidence type="ECO:0000256" key="8">
    <source>
        <dbReference type="SAM" id="Phobius"/>
    </source>
</evidence>